<feature type="domain" description="EF-hand" evidence="5">
    <location>
        <begin position="23"/>
        <end position="48"/>
    </location>
</feature>
<dbReference type="PANTHER" id="PTHR13025:SF6">
    <property type="entry name" value="EF-HAND DOMAIN-CONTAINING PROTEIN-RELATED"/>
    <property type="match status" value="1"/>
</dbReference>
<proteinExistence type="predicted"/>
<evidence type="ECO:0000256" key="3">
    <source>
        <dbReference type="ARBA" id="ARBA00022837"/>
    </source>
</evidence>
<dbReference type="PROSITE" id="PS00018">
    <property type="entry name" value="EF_HAND_1"/>
    <property type="match status" value="1"/>
</dbReference>
<evidence type="ECO:0000256" key="4">
    <source>
        <dbReference type="SAM" id="Coils"/>
    </source>
</evidence>
<dbReference type="InterPro" id="IPR040365">
    <property type="entry name" value="EFHD1/2"/>
</dbReference>
<dbReference type="CDD" id="cd00051">
    <property type="entry name" value="EFh"/>
    <property type="match status" value="1"/>
</dbReference>
<accession>A0A7R9AH33</accession>
<dbReference type="PANTHER" id="PTHR13025">
    <property type="entry name" value="EF-HAND DOMAIN-CONTAINING PROTEIN D"/>
    <property type="match status" value="1"/>
</dbReference>
<gene>
    <name evidence="6" type="ORF">DSTB1V02_LOCUS13758</name>
</gene>
<keyword evidence="1" id="KW-0479">Metal-binding</keyword>
<evidence type="ECO:0000256" key="1">
    <source>
        <dbReference type="ARBA" id="ARBA00022723"/>
    </source>
</evidence>
<name>A0A7R9AH33_9CRUS</name>
<dbReference type="InterPro" id="IPR011992">
    <property type="entry name" value="EF-hand-dom_pair"/>
</dbReference>
<dbReference type="InterPro" id="IPR002048">
    <property type="entry name" value="EF_hand_dom"/>
</dbReference>
<reference evidence="6" key="1">
    <citation type="submission" date="2020-11" db="EMBL/GenBank/DDBJ databases">
        <authorList>
            <person name="Tran Van P."/>
        </authorList>
    </citation>
    <scope>NUCLEOTIDE SEQUENCE</scope>
</reference>
<protein>
    <recommendedName>
        <fullName evidence="5">EF-hand domain-containing protein</fullName>
    </recommendedName>
</protein>
<dbReference type="EMBL" id="LR906970">
    <property type="protein sequence ID" value="CAD7254012.1"/>
    <property type="molecule type" value="Genomic_DNA"/>
</dbReference>
<dbReference type="Proteomes" id="UP000677054">
    <property type="component" value="Unassembled WGS sequence"/>
</dbReference>
<feature type="coiled-coil region" evidence="4">
    <location>
        <begin position="135"/>
        <end position="173"/>
    </location>
</feature>
<keyword evidence="7" id="KW-1185">Reference proteome</keyword>
<dbReference type="AlphaFoldDB" id="A0A7R9AH33"/>
<keyword evidence="4" id="KW-0175">Coiled coil</keyword>
<keyword evidence="3" id="KW-0106">Calcium</keyword>
<dbReference type="SUPFAM" id="SSF47473">
    <property type="entry name" value="EF-hand"/>
    <property type="match status" value="1"/>
</dbReference>
<dbReference type="Pfam" id="PF13499">
    <property type="entry name" value="EF-hand_7"/>
    <property type="match status" value="1"/>
</dbReference>
<evidence type="ECO:0000259" key="5">
    <source>
        <dbReference type="PROSITE" id="PS50222"/>
    </source>
</evidence>
<dbReference type="EMBL" id="CAJPEV010007453">
    <property type="protein sequence ID" value="CAG0904765.1"/>
    <property type="molecule type" value="Genomic_DNA"/>
</dbReference>
<keyword evidence="2" id="KW-0677">Repeat</keyword>
<dbReference type="OrthoDB" id="6572480at2759"/>
<organism evidence="6">
    <name type="scientific">Darwinula stevensoni</name>
    <dbReference type="NCBI Taxonomy" id="69355"/>
    <lineage>
        <taxon>Eukaryota</taxon>
        <taxon>Metazoa</taxon>
        <taxon>Ecdysozoa</taxon>
        <taxon>Arthropoda</taxon>
        <taxon>Crustacea</taxon>
        <taxon>Oligostraca</taxon>
        <taxon>Ostracoda</taxon>
        <taxon>Podocopa</taxon>
        <taxon>Podocopida</taxon>
        <taxon>Darwinulocopina</taxon>
        <taxon>Darwinuloidea</taxon>
        <taxon>Darwinulidae</taxon>
        <taxon>Darwinula</taxon>
    </lineage>
</organism>
<evidence type="ECO:0000313" key="7">
    <source>
        <dbReference type="Proteomes" id="UP000677054"/>
    </source>
</evidence>
<sequence length="176" mass="20308">YLRIVTIRSSYCMPRSPIVSYSRRYDTKRDGVLDLMELKKMMQSLGAPQTHLALKEMIAEVDEDQDGMISYREVRFVSGRDFAFLLIFRKAAADELSEDSGLQALAKLTEVDVHKVGVGGAKNFFEAKIQDQTLSSRFEAEIKQEQEERRLKKEQAKQRKQDFLERAKFFEQAATT</sequence>
<evidence type="ECO:0000256" key="2">
    <source>
        <dbReference type="ARBA" id="ARBA00022737"/>
    </source>
</evidence>
<dbReference type="PROSITE" id="PS50222">
    <property type="entry name" value="EF_HAND_2"/>
    <property type="match status" value="1"/>
</dbReference>
<evidence type="ECO:0000313" key="6">
    <source>
        <dbReference type="EMBL" id="CAD7254012.1"/>
    </source>
</evidence>
<dbReference type="FunFam" id="1.10.238.10:FF:000112">
    <property type="entry name" value="EF-hand domain family, member D2"/>
    <property type="match status" value="1"/>
</dbReference>
<dbReference type="Gene3D" id="1.10.238.10">
    <property type="entry name" value="EF-hand"/>
    <property type="match status" value="1"/>
</dbReference>
<dbReference type="GO" id="GO:0005509">
    <property type="term" value="F:calcium ion binding"/>
    <property type="evidence" value="ECO:0007669"/>
    <property type="project" value="InterPro"/>
</dbReference>
<dbReference type="InterPro" id="IPR018247">
    <property type="entry name" value="EF_Hand_1_Ca_BS"/>
</dbReference>
<feature type="non-terminal residue" evidence="6">
    <location>
        <position position="1"/>
    </location>
</feature>